<dbReference type="InterPro" id="IPR038765">
    <property type="entry name" value="Papain-like_cys_pep_sf"/>
</dbReference>
<reference evidence="3 4" key="1">
    <citation type="submission" date="2017-07" db="EMBL/GenBank/DDBJ databases">
        <title>Leptospira spp. isolated from tropical soils.</title>
        <authorList>
            <person name="Thibeaux R."/>
            <person name="Iraola G."/>
            <person name="Ferres I."/>
            <person name="Bierque E."/>
            <person name="Girault D."/>
            <person name="Soupe-Gilbert M.-E."/>
            <person name="Picardeau M."/>
            <person name="Goarant C."/>
        </authorList>
    </citation>
    <scope>NUCLEOTIDE SEQUENCE [LARGE SCALE GENOMIC DNA]</scope>
    <source>
        <strain evidence="3 4">FH2-C-A2</strain>
    </source>
</reference>
<protein>
    <submittedName>
        <fullName evidence="3">Cysteine protease</fullName>
    </submittedName>
    <submittedName>
        <fullName evidence="2">Transglutaminase N-terminal domain-containing protein</fullName>
    </submittedName>
</protein>
<evidence type="ECO:0000313" key="2">
    <source>
        <dbReference type="EMBL" id="MFB5736225.1"/>
    </source>
</evidence>
<accession>A0A2M9ZCI1</accession>
<dbReference type="Pfam" id="PF01841">
    <property type="entry name" value="Transglut_core"/>
    <property type="match status" value="1"/>
</dbReference>
<keyword evidence="3" id="KW-0645">Protease</keyword>
<dbReference type="PANTHER" id="PTHR33490">
    <property type="entry name" value="BLR5614 PROTEIN-RELATED"/>
    <property type="match status" value="1"/>
</dbReference>
<evidence type="ECO:0000313" key="4">
    <source>
        <dbReference type="Proteomes" id="UP000231912"/>
    </source>
</evidence>
<dbReference type="EMBL" id="NPDT01000002">
    <property type="protein sequence ID" value="PJZ66151.1"/>
    <property type="molecule type" value="Genomic_DNA"/>
</dbReference>
<comment type="caution">
    <text evidence="3">The sequence shown here is derived from an EMBL/GenBank/DDBJ whole genome shotgun (WGS) entry which is preliminary data.</text>
</comment>
<keyword evidence="3" id="KW-0378">Hydrolase</keyword>
<dbReference type="Proteomes" id="UP001580391">
    <property type="component" value="Unassembled WGS sequence"/>
</dbReference>
<dbReference type="InterPro" id="IPR002931">
    <property type="entry name" value="Transglutaminase-like"/>
</dbReference>
<evidence type="ECO:0000313" key="3">
    <source>
        <dbReference type="EMBL" id="PJZ66151.1"/>
    </source>
</evidence>
<dbReference type="InterPro" id="IPR013589">
    <property type="entry name" value="Bac_transglu_N"/>
</dbReference>
<proteinExistence type="predicted"/>
<feature type="domain" description="Transglutaminase-like" evidence="1">
    <location>
        <begin position="177"/>
        <end position="247"/>
    </location>
</feature>
<dbReference type="AlphaFoldDB" id="A0A2M9ZCI1"/>
<dbReference type="GO" id="GO:0008233">
    <property type="term" value="F:peptidase activity"/>
    <property type="evidence" value="ECO:0007669"/>
    <property type="project" value="UniProtKB-KW"/>
</dbReference>
<dbReference type="SUPFAM" id="SSF54001">
    <property type="entry name" value="Cysteine proteinases"/>
    <property type="match status" value="1"/>
</dbReference>
<name>A0A2M9ZCI1_9LEPT</name>
<dbReference type="PANTHER" id="PTHR33490:SF7">
    <property type="entry name" value="BLR2979 PROTEIN"/>
    <property type="match status" value="1"/>
</dbReference>
<dbReference type="Gene3D" id="3.10.620.30">
    <property type="match status" value="1"/>
</dbReference>
<dbReference type="EMBL" id="JBHILJ010000002">
    <property type="protein sequence ID" value="MFB5736225.1"/>
    <property type="molecule type" value="Genomic_DNA"/>
</dbReference>
<evidence type="ECO:0000313" key="5">
    <source>
        <dbReference type="Proteomes" id="UP001580391"/>
    </source>
</evidence>
<sequence length="302" mass="34009">MAEYSIRHLTHYTYEKQVSHCLNLAHLCPDSNDRQICRELKISILPKPKLTEFRKDYFGNTVYSFAVETPHTVLSVTAEAKVTTFEPEKKSGDRSVTASQILEKLKSPTEKETLEALEFVGDSPFVGRSSVYRNFLIQYLPMDIPYEEAVLQYVRRFREDFKFKAGSTNIYTPLDEVLEKKEGVCQDFTHLSIAAFRSLGLPCRYVSGYIETYPPPGKPKLRGSDATHAWISVYAPGLGWLDFDPTNGKAITEEYVNTSLGRDFSDVSPLKGILFGGGKHKLKVEVDVSQMGDDPHAIAGHI</sequence>
<dbReference type="Proteomes" id="UP000231912">
    <property type="component" value="Unassembled WGS sequence"/>
</dbReference>
<dbReference type="Pfam" id="PF08379">
    <property type="entry name" value="Bact_transglu_N"/>
    <property type="match status" value="1"/>
</dbReference>
<keyword evidence="5" id="KW-1185">Reference proteome</keyword>
<organism evidence="3 4">
    <name type="scientific">Leptospira wolffii</name>
    <dbReference type="NCBI Taxonomy" id="409998"/>
    <lineage>
        <taxon>Bacteria</taxon>
        <taxon>Pseudomonadati</taxon>
        <taxon>Spirochaetota</taxon>
        <taxon>Spirochaetia</taxon>
        <taxon>Leptospirales</taxon>
        <taxon>Leptospiraceae</taxon>
        <taxon>Leptospira</taxon>
    </lineage>
</organism>
<gene>
    <name evidence="2" type="ORF">ACE5IX_06890</name>
    <name evidence="3" type="ORF">CH371_07620</name>
</gene>
<dbReference type="SMART" id="SM00460">
    <property type="entry name" value="TGc"/>
    <property type="match status" value="1"/>
</dbReference>
<reference evidence="2 5" key="2">
    <citation type="submission" date="2024-09" db="EMBL/GenBank/DDBJ databases">
        <title>Taxonomic and Genotyping Characterization of Leptospira Strains isolated from Multiple Sources in Colombia highlights the importance of intermediate species.</title>
        <authorList>
            <person name="Torres Higuera L."/>
            <person name="Rojas Tapias D."/>
            <person name="Jimenez Velasquez S."/>
            <person name="Renjifo Ibanez C."/>
        </authorList>
    </citation>
    <scope>NUCLEOTIDE SEQUENCE [LARGE SCALE GENOMIC DNA]</scope>
    <source>
        <strain evidence="2 5">Lep080</strain>
    </source>
</reference>
<dbReference type="GO" id="GO:0006508">
    <property type="term" value="P:proteolysis"/>
    <property type="evidence" value="ECO:0007669"/>
    <property type="project" value="UniProtKB-KW"/>
</dbReference>
<evidence type="ECO:0000259" key="1">
    <source>
        <dbReference type="SMART" id="SM00460"/>
    </source>
</evidence>
<dbReference type="RefSeq" id="WP_100758408.1">
    <property type="nucleotide sequence ID" value="NZ_JBHILI010000002.1"/>
</dbReference>